<accession>A0A0A9EAS6</accession>
<dbReference type="AlphaFoldDB" id="A0A0A9EAS6"/>
<proteinExistence type="predicted"/>
<organism evidence="1">
    <name type="scientific">Arundo donax</name>
    <name type="common">Giant reed</name>
    <name type="synonym">Donax arundinaceus</name>
    <dbReference type="NCBI Taxonomy" id="35708"/>
    <lineage>
        <taxon>Eukaryota</taxon>
        <taxon>Viridiplantae</taxon>
        <taxon>Streptophyta</taxon>
        <taxon>Embryophyta</taxon>
        <taxon>Tracheophyta</taxon>
        <taxon>Spermatophyta</taxon>
        <taxon>Magnoliopsida</taxon>
        <taxon>Liliopsida</taxon>
        <taxon>Poales</taxon>
        <taxon>Poaceae</taxon>
        <taxon>PACMAD clade</taxon>
        <taxon>Arundinoideae</taxon>
        <taxon>Arundineae</taxon>
        <taxon>Arundo</taxon>
    </lineage>
</organism>
<protein>
    <submittedName>
        <fullName evidence="1">Uncharacterized protein</fullName>
    </submittedName>
</protein>
<evidence type="ECO:0000313" key="1">
    <source>
        <dbReference type="EMBL" id="JAD97136.1"/>
    </source>
</evidence>
<reference evidence="1" key="1">
    <citation type="submission" date="2014-09" db="EMBL/GenBank/DDBJ databases">
        <authorList>
            <person name="Magalhaes I.L.F."/>
            <person name="Oliveira U."/>
            <person name="Santos F.R."/>
            <person name="Vidigal T.H.D.A."/>
            <person name="Brescovit A.D."/>
            <person name="Santos A.J."/>
        </authorList>
    </citation>
    <scope>NUCLEOTIDE SEQUENCE</scope>
    <source>
        <tissue evidence="1">Shoot tissue taken approximately 20 cm above the soil surface</tissue>
    </source>
</reference>
<dbReference type="EMBL" id="GBRH01200759">
    <property type="protein sequence ID" value="JAD97136.1"/>
    <property type="molecule type" value="Transcribed_RNA"/>
</dbReference>
<name>A0A0A9EAS6_ARUDO</name>
<reference evidence="1" key="2">
    <citation type="journal article" date="2015" name="Data Brief">
        <title>Shoot transcriptome of the giant reed, Arundo donax.</title>
        <authorList>
            <person name="Barrero R.A."/>
            <person name="Guerrero F.D."/>
            <person name="Moolhuijzen P."/>
            <person name="Goolsby J.A."/>
            <person name="Tidwell J."/>
            <person name="Bellgard S.E."/>
            <person name="Bellgard M.I."/>
        </authorList>
    </citation>
    <scope>NUCLEOTIDE SEQUENCE</scope>
    <source>
        <tissue evidence="1">Shoot tissue taken approximately 20 cm above the soil surface</tissue>
    </source>
</reference>
<sequence>MLVQRAVILCFQGWRAMALAVHNSLHVEEMRHLHYFMHWGNFFTIRGKHMVALISTWIHFLLKKS</sequence>